<comment type="caution">
    <text evidence="1">The sequence shown here is derived from an EMBL/GenBank/DDBJ whole genome shotgun (WGS) entry which is preliminary data.</text>
</comment>
<gene>
    <name evidence="1" type="ORF">CLV99_1175</name>
</gene>
<accession>A0A4R6WL74</accession>
<dbReference type="Gene3D" id="3.90.1720.10">
    <property type="entry name" value="endopeptidase domain like (from Nostoc punctiforme)"/>
    <property type="match status" value="1"/>
</dbReference>
<dbReference type="EMBL" id="SNYV01000011">
    <property type="protein sequence ID" value="TDQ79727.1"/>
    <property type="molecule type" value="Genomic_DNA"/>
</dbReference>
<dbReference type="AlphaFoldDB" id="A0A4R6WL74"/>
<keyword evidence="2" id="KW-1185">Reference proteome</keyword>
<organism evidence="1 2">
    <name type="scientific">Sphingobacterium yanglingense</name>
    <dbReference type="NCBI Taxonomy" id="1437280"/>
    <lineage>
        <taxon>Bacteria</taxon>
        <taxon>Pseudomonadati</taxon>
        <taxon>Bacteroidota</taxon>
        <taxon>Sphingobacteriia</taxon>
        <taxon>Sphingobacteriales</taxon>
        <taxon>Sphingobacteriaceae</taxon>
        <taxon>Sphingobacterium</taxon>
    </lineage>
</organism>
<evidence type="ECO:0008006" key="3">
    <source>
        <dbReference type="Google" id="ProtNLM"/>
    </source>
</evidence>
<dbReference type="Proteomes" id="UP000295292">
    <property type="component" value="Unassembled WGS sequence"/>
</dbReference>
<evidence type="ECO:0000313" key="1">
    <source>
        <dbReference type="EMBL" id="TDQ79727.1"/>
    </source>
</evidence>
<sequence length="281" mass="31476">MTRTYFFSAKKYAKTGTKCSSAKLNSSLKTFDTKSVHPSTIVKNFVGDKGRKFTEHASLNYGPRSLNDLLAYEVKGRKATDCNSVHFALGQESQSKGGIRGQATLGPAGVALRSRDEHRINSLDLCGTFYQGKVPRQSANEDKRSLIITIASAELGVKEATGNNDGPRIEQYLHYTDLGPGNEWCAAFVSWVYGKAGFAQPRNPWSPVLFPRARSYKDTDKIKPADLFSIYSAKLKRIHHVGLIKEKQGSYIRTIEGNSNDRVESRRRHQRTVYSYAEWID</sequence>
<proteinExistence type="predicted"/>
<protein>
    <recommendedName>
        <fullName evidence="3">CHAP domain-containing protein</fullName>
    </recommendedName>
</protein>
<name>A0A4R6WL74_9SPHI</name>
<evidence type="ECO:0000313" key="2">
    <source>
        <dbReference type="Proteomes" id="UP000295292"/>
    </source>
</evidence>
<reference evidence="1 2" key="1">
    <citation type="submission" date="2019-03" db="EMBL/GenBank/DDBJ databases">
        <title>Genomic Encyclopedia of Archaeal and Bacterial Type Strains, Phase II (KMG-II): from individual species to whole genera.</title>
        <authorList>
            <person name="Goeker M."/>
        </authorList>
    </citation>
    <scope>NUCLEOTIDE SEQUENCE [LARGE SCALE GENOMIC DNA]</scope>
    <source>
        <strain evidence="1 2">DSM 28353</strain>
    </source>
</reference>